<reference evidence="3" key="1">
    <citation type="submission" date="2020-10" db="EMBL/GenBank/DDBJ databases">
        <title>Genome sequence of the unusual species of purple photosynthetic bacteria, Phaeovibrio sulfidiphilus DSM 23193, type strain.</title>
        <authorList>
            <person name="Kyndt J.A."/>
            <person name="Meyer T.E."/>
        </authorList>
    </citation>
    <scope>NUCLEOTIDE SEQUENCE</scope>
    <source>
        <strain evidence="3">DSM 23193</strain>
    </source>
</reference>
<comment type="caution">
    <text evidence="3">The sequence shown here is derived from an EMBL/GenBank/DDBJ whole genome shotgun (WGS) entry which is preliminary data.</text>
</comment>
<sequence>MTLAIYARYSSDLQNPTSIEDQIALCRAWLRSAGEDDSAVRVFTDAACSGATWNRPGLADMLEALAKREISGILCEGLDRLSRSLADIARIFELANFANVPIRTVQEGLISELHIGLKGTMNALFLSDLKNKIRRGQEGRTRAGYVMGGAAYGYSVVRGVTDERGRYINGLREIVPHEAATVRRIFQEYAEGRTPTEIVADLNAEGVPSPRKPAWRISTLDNPSKPIRHGILNNPIYVGQVIFNRSRRVLNPSTGALSVQPNDPSAWVVVERPELRIIDDATWARVQERLISQKISKPQKKRARYLEDNRINTHNQHPLTGWVVCGVCSGPKTIGNSTRYVCSNYRVSRSCRNARGVREAVLLDEAFLAIERRLAEAPPLRPTLEPLIMARCGPLASLHKEETDVKAAIENYIDAIGRGLDRDLVVERIRELQIRQKEIHQLLRRSEIPLPSEDDIRSSLYRLIIGLSDGKGNRRATRILFECTLERIVLTPIPGKAHGETVEVVLRSDPDWATVWDQVIQNADTGD</sequence>
<accession>A0A8J7CWE9</accession>
<dbReference type="InterPro" id="IPR036162">
    <property type="entry name" value="Resolvase-like_N_sf"/>
</dbReference>
<dbReference type="CDD" id="cd00338">
    <property type="entry name" value="Ser_Recombinase"/>
    <property type="match status" value="1"/>
</dbReference>
<feature type="domain" description="Resolvase/invertase-type recombinase catalytic" evidence="1">
    <location>
        <begin position="2"/>
        <end position="152"/>
    </location>
</feature>
<keyword evidence="4" id="KW-1185">Reference proteome</keyword>
<evidence type="ECO:0000259" key="1">
    <source>
        <dbReference type="PROSITE" id="PS51736"/>
    </source>
</evidence>
<dbReference type="AlphaFoldDB" id="A0A8J7CWE9"/>
<dbReference type="SMART" id="SM00857">
    <property type="entry name" value="Resolvase"/>
    <property type="match status" value="1"/>
</dbReference>
<feature type="domain" description="Recombinase" evidence="2">
    <location>
        <begin position="151"/>
        <end position="296"/>
    </location>
</feature>
<dbReference type="EMBL" id="JACZHT010000004">
    <property type="protein sequence ID" value="MBE1237396.1"/>
    <property type="molecule type" value="Genomic_DNA"/>
</dbReference>
<dbReference type="InterPro" id="IPR050639">
    <property type="entry name" value="SSR_resolvase"/>
</dbReference>
<dbReference type="InterPro" id="IPR011109">
    <property type="entry name" value="DNA_bind_recombinase_dom"/>
</dbReference>
<dbReference type="Gene3D" id="3.90.1750.20">
    <property type="entry name" value="Putative Large Serine Recombinase, Chain B, Domain 2"/>
    <property type="match status" value="1"/>
</dbReference>
<organism evidence="3 4">
    <name type="scientific">Phaeovibrio sulfidiphilus</name>
    <dbReference type="NCBI Taxonomy" id="1220600"/>
    <lineage>
        <taxon>Bacteria</taxon>
        <taxon>Pseudomonadati</taxon>
        <taxon>Pseudomonadota</taxon>
        <taxon>Alphaproteobacteria</taxon>
        <taxon>Rhodospirillales</taxon>
        <taxon>Rhodospirillaceae</taxon>
        <taxon>Phaeovibrio</taxon>
    </lineage>
</organism>
<dbReference type="SUPFAM" id="SSF53041">
    <property type="entry name" value="Resolvase-like"/>
    <property type="match status" value="1"/>
</dbReference>
<dbReference type="PROSITE" id="PS51736">
    <property type="entry name" value="RECOMBINASES_3"/>
    <property type="match status" value="1"/>
</dbReference>
<evidence type="ECO:0000259" key="2">
    <source>
        <dbReference type="PROSITE" id="PS51737"/>
    </source>
</evidence>
<dbReference type="Pfam" id="PF07508">
    <property type="entry name" value="Recombinase"/>
    <property type="match status" value="1"/>
</dbReference>
<proteinExistence type="predicted"/>
<dbReference type="Pfam" id="PF00239">
    <property type="entry name" value="Resolvase"/>
    <property type="match status" value="1"/>
</dbReference>
<gene>
    <name evidence="3" type="ORF">IHV25_07015</name>
</gene>
<dbReference type="GO" id="GO:0000150">
    <property type="term" value="F:DNA strand exchange activity"/>
    <property type="evidence" value="ECO:0007669"/>
    <property type="project" value="InterPro"/>
</dbReference>
<dbReference type="PROSITE" id="PS51737">
    <property type="entry name" value="RECOMBINASE_DNA_BIND"/>
    <property type="match status" value="1"/>
</dbReference>
<dbReference type="Proteomes" id="UP000631034">
    <property type="component" value="Unassembled WGS sequence"/>
</dbReference>
<name>A0A8J7CWE9_9PROT</name>
<protein>
    <submittedName>
        <fullName evidence="3">Recombinase family protein</fullName>
    </submittedName>
</protein>
<dbReference type="RefSeq" id="WP_192534404.1">
    <property type="nucleotide sequence ID" value="NZ_JACZHT010000004.1"/>
</dbReference>
<dbReference type="InterPro" id="IPR038109">
    <property type="entry name" value="DNA_bind_recomb_sf"/>
</dbReference>
<dbReference type="Gene3D" id="3.40.50.1390">
    <property type="entry name" value="Resolvase, N-terminal catalytic domain"/>
    <property type="match status" value="1"/>
</dbReference>
<dbReference type="PANTHER" id="PTHR30461:SF23">
    <property type="entry name" value="DNA RECOMBINASE-RELATED"/>
    <property type="match status" value="1"/>
</dbReference>
<dbReference type="PANTHER" id="PTHR30461">
    <property type="entry name" value="DNA-INVERTASE FROM LAMBDOID PROPHAGE"/>
    <property type="match status" value="1"/>
</dbReference>
<evidence type="ECO:0000313" key="3">
    <source>
        <dbReference type="EMBL" id="MBE1237396.1"/>
    </source>
</evidence>
<dbReference type="GO" id="GO:0003677">
    <property type="term" value="F:DNA binding"/>
    <property type="evidence" value="ECO:0007669"/>
    <property type="project" value="InterPro"/>
</dbReference>
<dbReference type="InterPro" id="IPR006119">
    <property type="entry name" value="Resolv_N"/>
</dbReference>
<evidence type="ECO:0000313" key="4">
    <source>
        <dbReference type="Proteomes" id="UP000631034"/>
    </source>
</evidence>